<comment type="caution">
    <text evidence="2">The sequence shown here is derived from an EMBL/GenBank/DDBJ whole genome shotgun (WGS) entry which is preliminary data.</text>
</comment>
<sequence>MTVAPRVTKYRKAQSVHMKAKMYPTSYQELNQVLFDIVSRMQDILGDYFIGAYLQGSFAVGDFDQHSDVDFIVVVEEGLTSPQVGALQEMHDQVYQLNSEWAKHLEGSYFPREILRDHS</sequence>
<gene>
    <name evidence="2" type="ORF">S01H1_21717</name>
</gene>
<dbReference type="AlphaFoldDB" id="X0U9H0"/>
<dbReference type="GO" id="GO:0016779">
    <property type="term" value="F:nucleotidyltransferase activity"/>
    <property type="evidence" value="ECO:0007669"/>
    <property type="project" value="InterPro"/>
</dbReference>
<dbReference type="EMBL" id="BARS01012091">
    <property type="protein sequence ID" value="GAF96987.1"/>
    <property type="molecule type" value="Genomic_DNA"/>
</dbReference>
<dbReference type="InterPro" id="IPR043519">
    <property type="entry name" value="NT_sf"/>
</dbReference>
<accession>X0U9H0</accession>
<evidence type="ECO:0000259" key="1">
    <source>
        <dbReference type="Pfam" id="PF01909"/>
    </source>
</evidence>
<dbReference type="InterPro" id="IPR002934">
    <property type="entry name" value="Polymerase_NTP_transf_dom"/>
</dbReference>
<protein>
    <recommendedName>
        <fullName evidence="1">Polymerase nucleotidyl transferase domain-containing protein</fullName>
    </recommendedName>
</protein>
<dbReference type="CDD" id="cd05403">
    <property type="entry name" value="NT_KNTase_like"/>
    <property type="match status" value="1"/>
</dbReference>
<reference evidence="2" key="1">
    <citation type="journal article" date="2014" name="Front. Microbiol.">
        <title>High frequency of phylogenetically diverse reductive dehalogenase-homologous genes in deep subseafloor sedimentary metagenomes.</title>
        <authorList>
            <person name="Kawai M."/>
            <person name="Futagami T."/>
            <person name="Toyoda A."/>
            <person name="Takaki Y."/>
            <person name="Nishi S."/>
            <person name="Hori S."/>
            <person name="Arai W."/>
            <person name="Tsubouchi T."/>
            <person name="Morono Y."/>
            <person name="Uchiyama I."/>
            <person name="Ito T."/>
            <person name="Fujiyama A."/>
            <person name="Inagaki F."/>
            <person name="Takami H."/>
        </authorList>
    </citation>
    <scope>NUCLEOTIDE SEQUENCE</scope>
    <source>
        <strain evidence="2">Expedition CK06-06</strain>
    </source>
</reference>
<dbReference type="Pfam" id="PF01909">
    <property type="entry name" value="NTP_transf_2"/>
    <property type="match status" value="1"/>
</dbReference>
<feature type="domain" description="Polymerase nucleotidyl transferase" evidence="1">
    <location>
        <begin position="50"/>
        <end position="81"/>
    </location>
</feature>
<proteinExistence type="predicted"/>
<dbReference type="Gene3D" id="3.30.460.10">
    <property type="entry name" value="Beta Polymerase, domain 2"/>
    <property type="match status" value="1"/>
</dbReference>
<feature type="non-terminal residue" evidence="2">
    <location>
        <position position="119"/>
    </location>
</feature>
<organism evidence="2">
    <name type="scientific">marine sediment metagenome</name>
    <dbReference type="NCBI Taxonomy" id="412755"/>
    <lineage>
        <taxon>unclassified sequences</taxon>
        <taxon>metagenomes</taxon>
        <taxon>ecological metagenomes</taxon>
    </lineage>
</organism>
<evidence type="ECO:0000313" key="2">
    <source>
        <dbReference type="EMBL" id="GAF96987.1"/>
    </source>
</evidence>
<dbReference type="SUPFAM" id="SSF81301">
    <property type="entry name" value="Nucleotidyltransferase"/>
    <property type="match status" value="1"/>
</dbReference>
<name>X0U9H0_9ZZZZ</name>